<dbReference type="EMBL" id="QWLL01000012">
    <property type="protein sequence ID" value="RII79113.1"/>
    <property type="molecule type" value="Genomic_DNA"/>
</dbReference>
<dbReference type="Gene3D" id="3.90.226.10">
    <property type="entry name" value="2-enoyl-CoA Hydratase, Chain A, domain 1"/>
    <property type="match status" value="1"/>
</dbReference>
<evidence type="ECO:0000256" key="2">
    <source>
        <dbReference type="ARBA" id="ARBA00022801"/>
    </source>
</evidence>
<keyword evidence="3" id="KW-0720">Serine protease</keyword>
<dbReference type="GO" id="GO:0009368">
    <property type="term" value="C:endopeptidase Clp complex"/>
    <property type="evidence" value="ECO:0007669"/>
    <property type="project" value="TreeGrafter"/>
</dbReference>
<comment type="caution">
    <text evidence="5">The sequence shown here is derived from an EMBL/GenBank/DDBJ whole genome shotgun (WGS) entry which is preliminary data.</text>
</comment>
<evidence type="ECO:0000313" key="6">
    <source>
        <dbReference type="Proteomes" id="UP000265875"/>
    </source>
</evidence>
<dbReference type="Proteomes" id="UP000265875">
    <property type="component" value="Unassembled WGS sequence"/>
</dbReference>
<evidence type="ECO:0000256" key="3">
    <source>
        <dbReference type="ARBA" id="ARBA00022825"/>
    </source>
</evidence>
<dbReference type="PANTHER" id="PTHR10381:SF70">
    <property type="entry name" value="ATP-DEPENDENT CLP PROTEASE PROTEOLYTIC SUBUNIT"/>
    <property type="match status" value="1"/>
</dbReference>
<dbReference type="GO" id="GO:0006515">
    <property type="term" value="P:protein quality control for misfolded or incompletely synthesized proteins"/>
    <property type="evidence" value="ECO:0007669"/>
    <property type="project" value="TreeGrafter"/>
</dbReference>
<proteinExistence type="predicted"/>
<dbReference type="GO" id="GO:0051117">
    <property type="term" value="F:ATPase binding"/>
    <property type="evidence" value="ECO:0007669"/>
    <property type="project" value="TreeGrafter"/>
</dbReference>
<dbReference type="GO" id="GO:0004252">
    <property type="term" value="F:serine-type endopeptidase activity"/>
    <property type="evidence" value="ECO:0007669"/>
    <property type="project" value="TreeGrafter"/>
</dbReference>
<dbReference type="NCBIfam" id="NF045542">
    <property type="entry name" value="Clp_rel_HeadMat"/>
    <property type="match status" value="1"/>
</dbReference>
<evidence type="ECO:0000256" key="1">
    <source>
        <dbReference type="ARBA" id="ARBA00022670"/>
    </source>
</evidence>
<dbReference type="InterPro" id="IPR023562">
    <property type="entry name" value="ClpP/TepA"/>
</dbReference>
<accession>A0A399MBC3</accession>
<dbReference type="RefSeq" id="WP_119369069.1">
    <property type="nucleotide sequence ID" value="NZ_QWLL01000012.1"/>
</dbReference>
<dbReference type="PANTHER" id="PTHR10381">
    <property type="entry name" value="ATP-DEPENDENT CLP PROTEASE PROTEOLYTIC SUBUNIT"/>
    <property type="match status" value="1"/>
</dbReference>
<evidence type="ECO:0000313" key="5">
    <source>
        <dbReference type="EMBL" id="RII79113.1"/>
    </source>
</evidence>
<dbReference type="GO" id="GO:0004176">
    <property type="term" value="F:ATP-dependent peptidase activity"/>
    <property type="evidence" value="ECO:0007669"/>
    <property type="project" value="TreeGrafter"/>
</dbReference>
<protein>
    <submittedName>
        <fullName evidence="5">Clp protease ClpP</fullName>
    </submittedName>
</protein>
<keyword evidence="2" id="KW-0378">Hydrolase</keyword>
<evidence type="ECO:0000256" key="4">
    <source>
        <dbReference type="SAM" id="MobiDB-lite"/>
    </source>
</evidence>
<feature type="region of interest" description="Disordered" evidence="4">
    <location>
        <begin position="238"/>
        <end position="258"/>
    </location>
</feature>
<feature type="region of interest" description="Disordered" evidence="4">
    <location>
        <begin position="346"/>
        <end position="385"/>
    </location>
</feature>
<dbReference type="InterPro" id="IPR029045">
    <property type="entry name" value="ClpP/crotonase-like_dom_sf"/>
</dbReference>
<dbReference type="AlphaFoldDB" id="A0A399MBC3"/>
<keyword evidence="1 5" id="KW-0645">Protease</keyword>
<dbReference type="SUPFAM" id="SSF52096">
    <property type="entry name" value="ClpP/crotonase"/>
    <property type="match status" value="1"/>
</dbReference>
<organism evidence="5 6">
    <name type="scientific">Pseudomonas monteilii</name>
    <dbReference type="NCBI Taxonomy" id="76759"/>
    <lineage>
        <taxon>Bacteria</taxon>
        <taxon>Pseudomonadati</taxon>
        <taxon>Pseudomonadota</taxon>
        <taxon>Gammaproteobacteria</taxon>
        <taxon>Pseudomonadales</taxon>
        <taxon>Pseudomonadaceae</taxon>
        <taxon>Pseudomonas</taxon>
    </lineage>
</organism>
<name>A0A399MBC3_9PSED</name>
<gene>
    <name evidence="5" type="ORF">D0894_05880</name>
</gene>
<reference evidence="5 6" key="1">
    <citation type="submission" date="2018-08" db="EMBL/GenBank/DDBJ databases">
        <title>Draft genome sequence of the cyanotroph, Pseudomonas monteilii BCN3.</title>
        <authorList>
            <person name="Jones L.B."/>
            <person name="Kunz D.A."/>
        </authorList>
    </citation>
    <scope>NUCLEOTIDE SEQUENCE [LARGE SCALE GENOMIC DNA]</scope>
    <source>
        <strain evidence="5 6">BCN3</strain>
    </source>
</reference>
<sequence>MKKLMPFRIFNMASSVQQVEDQHWYKISAEAEGQGDASADTTPIEIYIYGEIGGWGITANEFIQDLKAIDDGVSPVVVAFNTIGGDLFDGLAIHNALNRLGERCTARVDALAASAGSVAACGAHRLVMASNAMLMVHNPWTWTSGDAEDLRRVADVLDQTFEAIIAAYKAKAPGIDDAELRRMVNDETWLTAQEALALGLADEVGNGVEVKACLGQGAAMQRYRQTPKALLDQLADQPEATGGQPVTPPDPPAADPGDSAALALMIAQDCAKAGVSNLVEPLIASTKLADKATVQAALTRAKGVRDLCVAARLPELTVEFVQAGLEPDAVRARLFEKLVSSGKGFEIDNSLPPADDEPEKVKAQLPNPSNIWAARRQATTKGARP</sequence>
<dbReference type="CDD" id="cd07016">
    <property type="entry name" value="S14_ClpP_1"/>
    <property type="match status" value="1"/>
</dbReference>
<dbReference type="Pfam" id="PF00574">
    <property type="entry name" value="CLP_protease"/>
    <property type="match status" value="1"/>
</dbReference>